<dbReference type="AlphaFoldDB" id="A0A9W6FWS4"/>
<name>A0A9W6FWS4_9BACT</name>
<comment type="caution">
    <text evidence="1">The sequence shown here is derived from an EMBL/GenBank/DDBJ whole genome shotgun (WGS) entry which is preliminary data.</text>
</comment>
<keyword evidence="2" id="KW-1185">Reference proteome</keyword>
<evidence type="ECO:0008006" key="3">
    <source>
        <dbReference type="Google" id="ProtNLM"/>
    </source>
</evidence>
<dbReference type="RefSeq" id="WP_281796539.1">
    <property type="nucleotide sequence ID" value="NZ_BSDR01000001.1"/>
</dbReference>
<dbReference type="Pfam" id="PF13513">
    <property type="entry name" value="HEAT_EZ"/>
    <property type="match status" value="1"/>
</dbReference>
<dbReference type="NCBIfam" id="NF045662">
    <property type="entry name" value="DVU0298_fam"/>
    <property type="match status" value="1"/>
</dbReference>
<dbReference type="InterPro" id="IPR054701">
    <property type="entry name" value="DVU0298-like"/>
</dbReference>
<proteinExistence type="predicted"/>
<accession>A0A9W6FWS4</accession>
<protein>
    <recommendedName>
        <fullName evidence="3">HEAT repeat domain-containing protein</fullName>
    </recommendedName>
</protein>
<evidence type="ECO:0000313" key="1">
    <source>
        <dbReference type="EMBL" id="GLI36262.1"/>
    </source>
</evidence>
<sequence>MSEEKVKGAGLRRRVGSLLQSDDFDDRLSELSQFPERQVINPLFSFIYSPDELIKGRAVTAMGRVMARMADQDMESARNIMRRFIWNLNDESGCSGWGSAEAMGEIMAAHERLAEEYYRILISYIAEDGNPLENDMLERGVLWGIGRLAQVRPHLLRNAVPHLLPYLKSLDPVQRGFAVWALGFLKNPETRDHIEPLLNDLTEITIFVDGKVERCRLCDLAAQALDRIG</sequence>
<dbReference type="InterPro" id="IPR016024">
    <property type="entry name" value="ARM-type_fold"/>
</dbReference>
<organism evidence="1 2">
    <name type="scientific">Desulforhabdus amnigena</name>
    <dbReference type="NCBI Taxonomy" id="40218"/>
    <lineage>
        <taxon>Bacteria</taxon>
        <taxon>Pseudomonadati</taxon>
        <taxon>Thermodesulfobacteriota</taxon>
        <taxon>Syntrophobacteria</taxon>
        <taxon>Syntrophobacterales</taxon>
        <taxon>Syntrophobacteraceae</taxon>
        <taxon>Desulforhabdus</taxon>
    </lineage>
</organism>
<gene>
    <name evidence="1" type="ORF">DAMNIGENAA_36950</name>
</gene>
<dbReference type="Proteomes" id="UP001144372">
    <property type="component" value="Unassembled WGS sequence"/>
</dbReference>
<dbReference type="InterPro" id="IPR011989">
    <property type="entry name" value="ARM-like"/>
</dbReference>
<evidence type="ECO:0000313" key="2">
    <source>
        <dbReference type="Proteomes" id="UP001144372"/>
    </source>
</evidence>
<dbReference type="SUPFAM" id="SSF48371">
    <property type="entry name" value="ARM repeat"/>
    <property type="match status" value="1"/>
</dbReference>
<reference evidence="1" key="1">
    <citation type="submission" date="2022-12" db="EMBL/GenBank/DDBJ databases">
        <title>Reference genome sequencing for broad-spectrum identification of bacterial and archaeal isolates by mass spectrometry.</title>
        <authorList>
            <person name="Sekiguchi Y."/>
            <person name="Tourlousse D.M."/>
        </authorList>
    </citation>
    <scope>NUCLEOTIDE SEQUENCE</scope>
    <source>
        <strain evidence="1">ASRB1</strain>
    </source>
</reference>
<dbReference type="EMBL" id="BSDR01000001">
    <property type="protein sequence ID" value="GLI36262.1"/>
    <property type="molecule type" value="Genomic_DNA"/>
</dbReference>
<dbReference type="Gene3D" id="1.25.10.10">
    <property type="entry name" value="Leucine-rich Repeat Variant"/>
    <property type="match status" value="1"/>
</dbReference>